<organism evidence="2 3">
    <name type="scientific">Desulfatitalea alkaliphila</name>
    <dbReference type="NCBI Taxonomy" id="2929485"/>
    <lineage>
        <taxon>Bacteria</taxon>
        <taxon>Pseudomonadati</taxon>
        <taxon>Thermodesulfobacteriota</taxon>
        <taxon>Desulfobacteria</taxon>
        <taxon>Desulfobacterales</taxon>
        <taxon>Desulfosarcinaceae</taxon>
        <taxon>Desulfatitalea</taxon>
    </lineage>
</organism>
<dbReference type="InterPro" id="IPR011051">
    <property type="entry name" value="RmlC_Cupin_sf"/>
</dbReference>
<dbReference type="CDD" id="cd02238">
    <property type="entry name" value="cupin_KdgF"/>
    <property type="match status" value="1"/>
</dbReference>
<comment type="caution">
    <text evidence="2">The sequence shown here is derived from an EMBL/GenBank/DDBJ whole genome shotgun (WGS) entry which is preliminary data.</text>
</comment>
<dbReference type="InterPro" id="IPR013096">
    <property type="entry name" value="Cupin_2"/>
</dbReference>
<dbReference type="EMBL" id="JALJRB010000002">
    <property type="protein sequence ID" value="MCJ8499476.1"/>
    <property type="molecule type" value="Genomic_DNA"/>
</dbReference>
<dbReference type="Gene3D" id="2.60.120.10">
    <property type="entry name" value="Jelly Rolls"/>
    <property type="match status" value="1"/>
</dbReference>
<accession>A0AA41R0T7</accession>
<keyword evidence="3" id="KW-1185">Reference proteome</keyword>
<dbReference type="PANTHER" id="PTHR40112:SF1">
    <property type="entry name" value="H2HPP ISOMERASE"/>
    <property type="match status" value="1"/>
</dbReference>
<reference evidence="2" key="1">
    <citation type="submission" date="2022-04" db="EMBL/GenBank/DDBJ databases">
        <title>Desulfatitalea alkaliphila sp. nov., a novel anaerobic sulfate-reducing bacterium isolated from terrestrial mud volcano, Taman Peninsula, Russia.</title>
        <authorList>
            <person name="Khomyakova M.A."/>
            <person name="Merkel A.Y."/>
            <person name="Slobodkin A.I."/>
        </authorList>
    </citation>
    <scope>NUCLEOTIDE SEQUENCE</scope>
    <source>
        <strain evidence="2">M08but</strain>
    </source>
</reference>
<evidence type="ECO:0000259" key="1">
    <source>
        <dbReference type="Pfam" id="PF07883"/>
    </source>
</evidence>
<dbReference type="PANTHER" id="PTHR40112">
    <property type="entry name" value="H2HPP ISOMERASE"/>
    <property type="match status" value="1"/>
</dbReference>
<dbReference type="Pfam" id="PF07883">
    <property type="entry name" value="Cupin_2"/>
    <property type="match status" value="1"/>
</dbReference>
<gene>
    <name evidence="2" type="ORF">MRX98_02730</name>
</gene>
<feature type="domain" description="Cupin type-2" evidence="1">
    <location>
        <begin position="33"/>
        <end position="95"/>
    </location>
</feature>
<evidence type="ECO:0000313" key="2">
    <source>
        <dbReference type="EMBL" id="MCJ8499476.1"/>
    </source>
</evidence>
<dbReference type="InterPro" id="IPR014710">
    <property type="entry name" value="RmlC-like_jellyroll"/>
</dbReference>
<dbReference type="Proteomes" id="UP001165427">
    <property type="component" value="Unassembled WGS sequence"/>
</dbReference>
<sequence>MFYKANASGYHAAMPGITLKTLAHGAKTLLAEFRLAAGSLLPRHSHPHEQTGYLVSGRIRLTIGETTHEAGPGDGWSIPGDTEHSAEVLEDTVAVEVFAPVREDYLRLNE</sequence>
<name>A0AA41R0T7_9BACT</name>
<dbReference type="InterPro" id="IPR052535">
    <property type="entry name" value="Bacilysin_H2HPP_isomerase"/>
</dbReference>
<dbReference type="RefSeq" id="WP_246902820.1">
    <property type="nucleotide sequence ID" value="NZ_JALJRB010000002.1"/>
</dbReference>
<dbReference type="AlphaFoldDB" id="A0AA41R0T7"/>
<evidence type="ECO:0000313" key="3">
    <source>
        <dbReference type="Proteomes" id="UP001165427"/>
    </source>
</evidence>
<protein>
    <submittedName>
        <fullName evidence="2">Cupin domain-containing protein</fullName>
    </submittedName>
</protein>
<proteinExistence type="predicted"/>
<dbReference type="SUPFAM" id="SSF51182">
    <property type="entry name" value="RmlC-like cupins"/>
    <property type="match status" value="1"/>
</dbReference>